<dbReference type="InterPro" id="IPR005552">
    <property type="entry name" value="Scramblase"/>
</dbReference>
<comment type="similarity">
    <text evidence="1 2">Belongs to the phospholipid scramblase family.</text>
</comment>
<dbReference type="Pfam" id="PF03803">
    <property type="entry name" value="Scramblase"/>
    <property type="match status" value="1"/>
</dbReference>
<dbReference type="Proteomes" id="UP000662931">
    <property type="component" value="Chromosome 4"/>
</dbReference>
<dbReference type="AlphaFoldDB" id="A0A875S7F2"/>
<evidence type="ECO:0000256" key="1">
    <source>
        <dbReference type="ARBA" id="ARBA00005350"/>
    </source>
</evidence>
<evidence type="ECO:0000256" key="2">
    <source>
        <dbReference type="RuleBase" id="RU363116"/>
    </source>
</evidence>
<dbReference type="KEGG" id="bnn:FOA43_004694"/>
<evidence type="ECO:0000313" key="4">
    <source>
        <dbReference type="Proteomes" id="UP000662931"/>
    </source>
</evidence>
<protein>
    <recommendedName>
        <fullName evidence="2">Phospholipid scramblase</fullName>
    </recommendedName>
</protein>
<dbReference type="SUPFAM" id="SSF54518">
    <property type="entry name" value="Tubby C-terminal domain-like"/>
    <property type="match status" value="1"/>
</dbReference>
<dbReference type="OrthoDB" id="191150at2759"/>
<keyword evidence="4" id="KW-1185">Reference proteome</keyword>
<dbReference type="GO" id="GO:0017128">
    <property type="term" value="F:phospholipid scramblase activity"/>
    <property type="evidence" value="ECO:0007669"/>
    <property type="project" value="InterPro"/>
</dbReference>
<evidence type="ECO:0000313" key="3">
    <source>
        <dbReference type="EMBL" id="QPG77286.1"/>
    </source>
</evidence>
<gene>
    <name evidence="3" type="ORF">FOA43_004694</name>
</gene>
<organism evidence="3 4">
    <name type="scientific">Eeniella nana</name>
    <name type="common">Yeast</name>
    <name type="synonym">Brettanomyces nanus</name>
    <dbReference type="NCBI Taxonomy" id="13502"/>
    <lineage>
        <taxon>Eukaryota</taxon>
        <taxon>Fungi</taxon>
        <taxon>Dikarya</taxon>
        <taxon>Ascomycota</taxon>
        <taxon>Saccharomycotina</taxon>
        <taxon>Pichiomycetes</taxon>
        <taxon>Pichiales</taxon>
        <taxon>Pichiaceae</taxon>
        <taxon>Brettanomyces</taxon>
    </lineage>
</organism>
<dbReference type="RefSeq" id="XP_038780851.1">
    <property type="nucleotide sequence ID" value="XM_038924923.1"/>
</dbReference>
<dbReference type="InterPro" id="IPR025659">
    <property type="entry name" value="Tubby-like_C"/>
</dbReference>
<sequence length="323" mass="36588">MANLVPRRASMFRMVGAHSRALSSSSSVFSPLKSSGKSGGHRDTWKIRHQSPSLEYQAQPVFTENPNGVIDVTDPVTQILNQPTLVIQRQIEFMNLFLGFEQANKYVIMDSMGNQLGWLIERDFGITKAILRQVYRLHRPFTVELLDNNGNLLMTIKRKFSLINSHIKAILPNVRSDTDPDGLVIGESVQNWHLWRRRYDLFESVMSTDERENESFLQFGRIDAGLLSWDFPVKNKNGEVVGAVSRNFSGLFREMFTDTGVYVVRMDPISFQGMENYYGAVAPEALTLDEKAVMLANSVSIDFDYFSRHSQGPGFMIMGGDDV</sequence>
<dbReference type="EMBL" id="CP064815">
    <property type="protein sequence ID" value="QPG77286.1"/>
    <property type="molecule type" value="Genomic_DNA"/>
</dbReference>
<dbReference type="GO" id="GO:0005886">
    <property type="term" value="C:plasma membrane"/>
    <property type="evidence" value="ECO:0007669"/>
    <property type="project" value="TreeGrafter"/>
</dbReference>
<accession>A0A875S7F2</accession>
<dbReference type="PANTHER" id="PTHR23248:SF9">
    <property type="entry name" value="PHOSPHOLIPID SCRAMBLASE"/>
    <property type="match status" value="1"/>
</dbReference>
<name>A0A875S7F2_EENNA</name>
<reference evidence="3" key="1">
    <citation type="submission" date="2020-10" db="EMBL/GenBank/DDBJ databases">
        <authorList>
            <person name="Roach M.J.R."/>
        </authorList>
    </citation>
    <scope>NUCLEOTIDE SEQUENCE</scope>
    <source>
        <strain evidence="3">CBS 1945</strain>
    </source>
</reference>
<proteinExistence type="inferred from homology"/>
<dbReference type="GeneID" id="62198094"/>
<dbReference type="PANTHER" id="PTHR23248">
    <property type="entry name" value="PHOSPHOLIPID SCRAMBLASE-RELATED"/>
    <property type="match status" value="1"/>
</dbReference>